<dbReference type="InterPro" id="IPR010126">
    <property type="entry name" value="Esterase_phb"/>
</dbReference>
<gene>
    <name evidence="3" type="ORF">GA0061101_107200</name>
</gene>
<dbReference type="SUPFAM" id="SSF53474">
    <property type="entry name" value="alpha/beta-Hydrolases"/>
    <property type="match status" value="2"/>
</dbReference>
<organism evidence="3 4">
    <name type="scientific">Rhizobium lusitanum</name>
    <dbReference type="NCBI Taxonomy" id="293958"/>
    <lineage>
        <taxon>Bacteria</taxon>
        <taxon>Pseudomonadati</taxon>
        <taxon>Pseudomonadota</taxon>
        <taxon>Alphaproteobacteria</taxon>
        <taxon>Hyphomicrobiales</taxon>
        <taxon>Rhizobiaceae</taxon>
        <taxon>Rhizobium/Agrobacterium group</taxon>
        <taxon>Rhizobium</taxon>
    </lineage>
</organism>
<accession>A0A1C3VZG0</accession>
<evidence type="ECO:0000256" key="1">
    <source>
        <dbReference type="ARBA" id="ARBA00022729"/>
    </source>
</evidence>
<dbReference type="InterPro" id="IPR029058">
    <property type="entry name" value="AB_hydrolase_fold"/>
</dbReference>
<name>A0A1C3VZG0_9HYPH</name>
<evidence type="ECO:0000313" key="4">
    <source>
        <dbReference type="Proteomes" id="UP000199205"/>
    </source>
</evidence>
<dbReference type="InterPro" id="IPR050955">
    <property type="entry name" value="Plant_Biomass_Hydrol_Est"/>
</dbReference>
<keyword evidence="1" id="KW-0732">Signal</keyword>
<dbReference type="EMBL" id="FMAF01000007">
    <property type="protein sequence ID" value="SCB33210.1"/>
    <property type="molecule type" value="Genomic_DNA"/>
</dbReference>
<dbReference type="OrthoDB" id="9767239at2"/>
<dbReference type="AlphaFoldDB" id="A0A1C3VZG0"/>
<evidence type="ECO:0000313" key="3">
    <source>
        <dbReference type="EMBL" id="SCB33210.1"/>
    </source>
</evidence>
<dbReference type="PANTHER" id="PTHR43037">
    <property type="entry name" value="UNNAMED PRODUCT-RELATED"/>
    <property type="match status" value="1"/>
</dbReference>
<proteinExistence type="predicted"/>
<dbReference type="RefSeq" id="WP_092574317.1">
    <property type="nucleotide sequence ID" value="NZ_FMAF01000007.1"/>
</dbReference>
<evidence type="ECO:0000256" key="2">
    <source>
        <dbReference type="ARBA" id="ARBA00022801"/>
    </source>
</evidence>
<sequence length="360" mass="38657">MTSLSDTIKRLAEQRVGHLGNSAATSRLGDLGAFGSNPGALAAKIYVPSSPEQPPALVVVLHGCTQTAEIYDHGSGWSRLADEHGFILLYPEQRRENNINLCFNWFEPGDTRRGEGEAMSIVQMIEMACREQQIDRKRVFITGLSAGGAMANVMLATYPEVFAGGAIIAGLPYNVASTVPEAFERMRGNGLPSASILSAKITEASPHRGPWPIVSVWQGTRDHIVAEANARGLVEQWRSIHGVSSSSPTSSVSEANHRITGWEMEDGFVSIELHRIDGMGHGTPIDTKSGLGVTGPFMLDVGVSSTAHIARSWGLTPSFGKRSYPEPHQNDALPERPIPASADGIRGVIENALRSAGLMR</sequence>
<dbReference type="Gene3D" id="3.40.50.1820">
    <property type="entry name" value="alpha/beta hydrolase"/>
    <property type="match status" value="1"/>
</dbReference>
<dbReference type="PANTHER" id="PTHR43037:SF1">
    <property type="entry name" value="BLL1128 PROTEIN"/>
    <property type="match status" value="1"/>
</dbReference>
<dbReference type="Pfam" id="PF10503">
    <property type="entry name" value="Esterase_PHB"/>
    <property type="match status" value="1"/>
</dbReference>
<dbReference type="GO" id="GO:0005576">
    <property type="term" value="C:extracellular region"/>
    <property type="evidence" value="ECO:0007669"/>
    <property type="project" value="InterPro"/>
</dbReference>
<protein>
    <submittedName>
        <fullName evidence="3">Esterase, PHB depolymerase family</fullName>
    </submittedName>
</protein>
<dbReference type="Proteomes" id="UP000199205">
    <property type="component" value="Unassembled WGS sequence"/>
</dbReference>
<dbReference type="GO" id="GO:0016787">
    <property type="term" value="F:hydrolase activity"/>
    <property type="evidence" value="ECO:0007669"/>
    <property type="project" value="UniProtKB-KW"/>
</dbReference>
<reference evidence="3 4" key="1">
    <citation type="submission" date="2016-08" db="EMBL/GenBank/DDBJ databases">
        <authorList>
            <person name="Seilhamer J.J."/>
        </authorList>
    </citation>
    <scope>NUCLEOTIDE SEQUENCE [LARGE SCALE GENOMIC DNA]</scope>
    <source>
        <strain evidence="3 4">P1-7</strain>
    </source>
</reference>
<dbReference type="NCBIfam" id="TIGR01840">
    <property type="entry name" value="esterase_phb"/>
    <property type="match status" value="1"/>
</dbReference>
<keyword evidence="2" id="KW-0378">Hydrolase</keyword>